<dbReference type="RefSeq" id="WP_026801400.1">
    <property type="nucleotide sequence ID" value="NZ_AULI01000016.1"/>
</dbReference>
<keyword evidence="4" id="KW-0474">Menaquinone biosynthesis</keyword>
<comment type="caution">
    <text evidence="6">The sequence shown here is derived from an EMBL/GenBank/DDBJ whole genome shotgun (WGS) entry which is preliminary data.</text>
</comment>
<gene>
    <name evidence="4" type="primary">menF</name>
    <name evidence="6" type="ORF">N781_07440</name>
</gene>
<dbReference type="UniPathway" id="UPA01057">
    <property type="reaction ID" value="UER00163"/>
</dbReference>
<evidence type="ECO:0000259" key="5">
    <source>
        <dbReference type="Pfam" id="PF00425"/>
    </source>
</evidence>
<reference evidence="6 7" key="1">
    <citation type="submission" date="2013-08" db="EMBL/GenBank/DDBJ databases">
        <authorList>
            <person name="Huang J."/>
            <person name="Wang G."/>
        </authorList>
    </citation>
    <scope>NUCLEOTIDE SEQUENCE [LARGE SCALE GENOMIC DNA]</scope>
    <source>
        <strain evidence="6 7">JSM 076056</strain>
    </source>
</reference>
<organism evidence="6 7">
    <name type="scientific">Pontibacillus halophilus JSM 076056 = DSM 19796</name>
    <dbReference type="NCBI Taxonomy" id="1385510"/>
    <lineage>
        <taxon>Bacteria</taxon>
        <taxon>Bacillati</taxon>
        <taxon>Bacillota</taxon>
        <taxon>Bacilli</taxon>
        <taxon>Bacillales</taxon>
        <taxon>Bacillaceae</taxon>
        <taxon>Pontibacillus</taxon>
    </lineage>
</organism>
<comment type="similarity">
    <text evidence="2 4">Belongs to the isochorismate synthase family.</text>
</comment>
<protein>
    <recommendedName>
        <fullName evidence="4">Isochorismate synthase MenF</fullName>
        <ecNumber evidence="4">5.4.4.2</ecNumber>
    </recommendedName>
    <alternativeName>
        <fullName evidence="4">Isochorismate mutase</fullName>
    </alternativeName>
</protein>
<comment type="catalytic activity">
    <reaction evidence="1 4">
        <text>chorismate = isochorismate</text>
        <dbReference type="Rhea" id="RHEA:18985"/>
        <dbReference type="ChEBI" id="CHEBI:29748"/>
        <dbReference type="ChEBI" id="CHEBI:29780"/>
        <dbReference type="EC" id="5.4.4.2"/>
    </reaction>
</comment>
<accession>A0A0A5G8R3</accession>
<feature type="binding site" evidence="4">
    <location>
        <position position="447"/>
    </location>
    <ligand>
        <name>Mg(2+)</name>
        <dbReference type="ChEBI" id="CHEBI:18420"/>
    </ligand>
</feature>
<keyword evidence="3 4" id="KW-0413">Isomerase</keyword>
<dbReference type="GO" id="GO:0009697">
    <property type="term" value="P:salicylic acid biosynthetic process"/>
    <property type="evidence" value="ECO:0007669"/>
    <property type="project" value="TreeGrafter"/>
</dbReference>
<keyword evidence="7" id="KW-1185">Reference proteome</keyword>
<dbReference type="InterPro" id="IPR004561">
    <property type="entry name" value="IsoChor_synthase"/>
</dbReference>
<evidence type="ECO:0000256" key="1">
    <source>
        <dbReference type="ARBA" id="ARBA00000799"/>
    </source>
</evidence>
<dbReference type="eggNOG" id="COG1169">
    <property type="taxonomic scope" value="Bacteria"/>
</dbReference>
<dbReference type="Pfam" id="PF00425">
    <property type="entry name" value="Chorismate_bind"/>
    <property type="match status" value="1"/>
</dbReference>
<dbReference type="PANTHER" id="PTHR42839:SF1">
    <property type="entry name" value="ISOCHORISMATE SYNTHASE MENF"/>
    <property type="match status" value="1"/>
</dbReference>
<comment type="pathway">
    <text evidence="4">Quinol/quinone metabolism; menaquinone biosynthesis.</text>
</comment>
<comment type="function">
    <text evidence="4">Catalyzes the conversion of chorismate to isochorismate.</text>
</comment>
<evidence type="ECO:0000256" key="3">
    <source>
        <dbReference type="ARBA" id="ARBA00023235"/>
    </source>
</evidence>
<dbReference type="OrthoDB" id="9803598at2"/>
<dbReference type="NCBIfam" id="TIGR00543">
    <property type="entry name" value="isochor_syn"/>
    <property type="match status" value="1"/>
</dbReference>
<dbReference type="STRING" id="1385510.GCA_000425205_03178"/>
<dbReference type="HAMAP" id="MF_01935">
    <property type="entry name" value="MenF"/>
    <property type="match status" value="1"/>
</dbReference>
<comment type="cofactor">
    <cofactor evidence="4">
        <name>Mg(2+)</name>
        <dbReference type="ChEBI" id="CHEBI:18420"/>
    </cofactor>
</comment>
<dbReference type="InterPro" id="IPR015890">
    <property type="entry name" value="Chorismate_C"/>
</dbReference>
<evidence type="ECO:0000256" key="4">
    <source>
        <dbReference type="HAMAP-Rule" id="MF_01935"/>
    </source>
</evidence>
<feature type="active site" description="Proton acceptor" evidence="4">
    <location>
        <position position="219"/>
    </location>
</feature>
<sequence length="463" mass="51501">MIKVKSKYFLNKLYEALNTIQSERTPQLISVSAPIEHLNVFGFYQAGAHYAGSRSFWMNADRSLTLVGVGSAYTIEAKSDRFKAIETEWSKILEDADIHNQSDVPGTGPVLLGGFSFDPNRTGSEKWSNFPDSKFSVPMFLLTEYQEQSYLTVNVLVQKEDHLEQLYAHLTQEMNHLLEHDLYKEVKPTVTGTQEINPSQWKETVHKATMQIREGFMDKVVLARELKAQFSHPCSVATLLESVTEQQPQSFVFAIESGGDCFFGATPERLVKVNQGEVLSTCLAGTAPRGETLAEDEQLGQDLLHDQKNLQEHEFVVQMIRKAIESCSTDVEIPAGPVLYPLRNVQHLYTPVKGNLKQGSSLLSVVERLHPTPALGGFPRAEAMSFIRAEEDMDRGWYAAPVGWLDGKSNGEFGVAIRSALLSENEAYLYAGCGIVADSDPEAEYEETAIKFSPMLHVLGGSQ</sequence>
<dbReference type="InterPro" id="IPR034681">
    <property type="entry name" value="MenF"/>
</dbReference>
<dbReference type="InterPro" id="IPR005801">
    <property type="entry name" value="ADC_synthase"/>
</dbReference>
<dbReference type="AlphaFoldDB" id="A0A0A5G8R3"/>
<dbReference type="EMBL" id="AVPE01000022">
    <property type="protein sequence ID" value="KGX89516.1"/>
    <property type="molecule type" value="Genomic_DNA"/>
</dbReference>
<evidence type="ECO:0000313" key="7">
    <source>
        <dbReference type="Proteomes" id="UP000030528"/>
    </source>
</evidence>
<dbReference type="Proteomes" id="UP000030528">
    <property type="component" value="Unassembled WGS sequence"/>
</dbReference>
<dbReference type="Gene3D" id="3.60.120.10">
    <property type="entry name" value="Anthranilate synthase"/>
    <property type="match status" value="1"/>
</dbReference>
<dbReference type="GO" id="GO:0000287">
    <property type="term" value="F:magnesium ion binding"/>
    <property type="evidence" value="ECO:0007669"/>
    <property type="project" value="UniProtKB-UniRule"/>
</dbReference>
<keyword evidence="4" id="KW-0479">Metal-binding</keyword>
<evidence type="ECO:0000313" key="6">
    <source>
        <dbReference type="EMBL" id="KGX89516.1"/>
    </source>
</evidence>
<dbReference type="GO" id="GO:0009234">
    <property type="term" value="P:menaquinone biosynthetic process"/>
    <property type="evidence" value="ECO:0007669"/>
    <property type="project" value="UniProtKB-UniRule"/>
</dbReference>
<dbReference type="EC" id="5.4.4.2" evidence="4"/>
<dbReference type="GO" id="GO:0008909">
    <property type="term" value="F:isochorismate synthase activity"/>
    <property type="evidence" value="ECO:0007669"/>
    <property type="project" value="UniProtKB-UniRule"/>
</dbReference>
<comment type="pathway">
    <text evidence="4">Quinol/quinone metabolism; 1,4-dihydroxy-2-naphthoate biosynthesis; 1,4-dihydroxy-2-naphthoate from chorismate: step 1/7.</text>
</comment>
<keyword evidence="4" id="KW-0460">Magnesium</keyword>
<feature type="binding site" evidence="4">
    <location>
        <position position="312"/>
    </location>
    <ligand>
        <name>Mg(2+)</name>
        <dbReference type="ChEBI" id="CHEBI:18420"/>
    </ligand>
</feature>
<dbReference type="SUPFAM" id="SSF56322">
    <property type="entry name" value="ADC synthase"/>
    <property type="match status" value="1"/>
</dbReference>
<name>A0A0A5G8R3_9BACI</name>
<proteinExistence type="inferred from homology"/>
<dbReference type="PANTHER" id="PTHR42839">
    <property type="entry name" value="ISOCHORISMATE SYNTHASE ENTC"/>
    <property type="match status" value="1"/>
</dbReference>
<dbReference type="UniPathway" id="UPA00079"/>
<evidence type="ECO:0000256" key="2">
    <source>
        <dbReference type="ARBA" id="ARBA00005297"/>
    </source>
</evidence>
<feature type="active site" description="Proton donor" evidence="4">
    <location>
        <position position="268"/>
    </location>
</feature>
<feature type="domain" description="Chorismate-utilising enzyme C-terminal" evidence="5">
    <location>
        <begin position="199"/>
        <end position="451"/>
    </location>
</feature>